<protein>
    <recommendedName>
        <fullName evidence="2 3">EGF-like domain-containing protein</fullName>
    </recommendedName>
</protein>
<name>A0AAV5W723_9BILA</name>
<feature type="non-terminal residue" evidence="4">
    <location>
        <position position="1"/>
    </location>
</feature>
<gene>
    <name evidence="4" type="ORF">PFISCL1PPCAC_17883</name>
</gene>
<dbReference type="Gene3D" id="2.10.25.10">
    <property type="entry name" value="Laminin"/>
    <property type="match status" value="1"/>
</dbReference>
<dbReference type="PROSITE" id="PS01186">
    <property type="entry name" value="EGF_2"/>
    <property type="match status" value="1"/>
</dbReference>
<sequence length="124" mass="13665">GRQIKMKFILILALCSAALVIPGATKHATHESEESAELEVKGRPACFNGGDLSYGKCICKPGYLGMYCEHFTKRACGGANGACPSYWNSVCLYSDFMCHFDRNIDRVCHGYCVPLNKIAWGVDY</sequence>
<dbReference type="PROSITE" id="PS00022">
    <property type="entry name" value="EGF_1"/>
    <property type="match status" value="1"/>
</dbReference>
<organism evidence="4 5">
    <name type="scientific">Pristionchus fissidentatus</name>
    <dbReference type="NCBI Taxonomy" id="1538716"/>
    <lineage>
        <taxon>Eukaryota</taxon>
        <taxon>Metazoa</taxon>
        <taxon>Ecdysozoa</taxon>
        <taxon>Nematoda</taxon>
        <taxon>Chromadorea</taxon>
        <taxon>Rhabditida</taxon>
        <taxon>Rhabditina</taxon>
        <taxon>Diplogasteromorpha</taxon>
        <taxon>Diplogasteroidea</taxon>
        <taxon>Neodiplogasteridae</taxon>
        <taxon>Pristionchus</taxon>
    </lineage>
</organism>
<comment type="caution">
    <text evidence="4">The sequence shown here is derived from an EMBL/GenBank/DDBJ whole genome shotgun (WGS) entry which is preliminary data.</text>
</comment>
<keyword evidence="1" id="KW-0732">Signal</keyword>
<feature type="chain" id="PRO_5043562954" description="EGF-like domain-containing protein" evidence="1">
    <location>
        <begin position="19"/>
        <end position="124"/>
    </location>
</feature>
<evidence type="ECO:0000259" key="3">
    <source>
        <dbReference type="PROSITE" id="PS01186"/>
    </source>
</evidence>
<dbReference type="InterPro" id="IPR000742">
    <property type="entry name" value="EGF"/>
</dbReference>
<dbReference type="EMBL" id="BTSY01000005">
    <property type="protein sequence ID" value="GMT26586.1"/>
    <property type="molecule type" value="Genomic_DNA"/>
</dbReference>
<feature type="domain" description="EGF-like" evidence="2 3">
    <location>
        <begin position="57"/>
        <end position="68"/>
    </location>
</feature>
<dbReference type="AlphaFoldDB" id="A0AAV5W723"/>
<accession>A0AAV5W723</accession>
<feature type="signal peptide" evidence="1">
    <location>
        <begin position="1"/>
        <end position="18"/>
    </location>
</feature>
<proteinExistence type="predicted"/>
<evidence type="ECO:0000313" key="4">
    <source>
        <dbReference type="EMBL" id="GMT26586.1"/>
    </source>
</evidence>
<dbReference type="Proteomes" id="UP001432322">
    <property type="component" value="Unassembled WGS sequence"/>
</dbReference>
<evidence type="ECO:0000256" key="1">
    <source>
        <dbReference type="SAM" id="SignalP"/>
    </source>
</evidence>
<reference evidence="4" key="1">
    <citation type="submission" date="2023-10" db="EMBL/GenBank/DDBJ databases">
        <title>Genome assembly of Pristionchus species.</title>
        <authorList>
            <person name="Yoshida K."/>
            <person name="Sommer R.J."/>
        </authorList>
    </citation>
    <scope>NUCLEOTIDE SEQUENCE</scope>
    <source>
        <strain evidence="4">RS5133</strain>
    </source>
</reference>
<evidence type="ECO:0000259" key="2">
    <source>
        <dbReference type="PROSITE" id="PS00022"/>
    </source>
</evidence>
<keyword evidence="5" id="KW-1185">Reference proteome</keyword>
<evidence type="ECO:0000313" key="5">
    <source>
        <dbReference type="Proteomes" id="UP001432322"/>
    </source>
</evidence>